<dbReference type="PANTHER" id="PTHR45992">
    <property type="entry name" value="EUKARYOTIC ELONGATION FACTOR 2 KINASE-RELATED"/>
    <property type="match status" value="1"/>
</dbReference>
<name>A0A9W8JXF3_9AGAR</name>
<dbReference type="PANTHER" id="PTHR45992:SF2">
    <property type="entry name" value="EUKARYOTIC ELONGATION FACTOR 2 KINASE"/>
    <property type="match status" value="1"/>
</dbReference>
<evidence type="ECO:0000313" key="8">
    <source>
        <dbReference type="EMBL" id="KAJ3506412.1"/>
    </source>
</evidence>
<dbReference type="AlphaFoldDB" id="A0A9W8JXF3"/>
<keyword evidence="9" id="KW-1185">Reference proteome</keyword>
<dbReference type="GO" id="GO:0004674">
    <property type="term" value="F:protein serine/threonine kinase activity"/>
    <property type="evidence" value="ECO:0007669"/>
    <property type="project" value="UniProtKB-KW"/>
</dbReference>
<dbReference type="OrthoDB" id="301415at2759"/>
<dbReference type="GO" id="GO:0005524">
    <property type="term" value="F:ATP binding"/>
    <property type="evidence" value="ECO:0007669"/>
    <property type="project" value="UniProtKB-KW"/>
</dbReference>
<dbReference type="SUPFAM" id="SSF56112">
    <property type="entry name" value="Protein kinase-like (PK-like)"/>
    <property type="match status" value="1"/>
</dbReference>
<evidence type="ECO:0000256" key="4">
    <source>
        <dbReference type="ARBA" id="ARBA00022777"/>
    </source>
</evidence>
<dbReference type="InterPro" id="IPR004166">
    <property type="entry name" value="a-kinase_dom"/>
</dbReference>
<evidence type="ECO:0000256" key="6">
    <source>
        <dbReference type="SAM" id="MobiDB-lite"/>
    </source>
</evidence>
<keyword evidence="4" id="KW-0418">Kinase</keyword>
<dbReference type="EMBL" id="JANKHO010000769">
    <property type="protein sequence ID" value="KAJ3506412.1"/>
    <property type="molecule type" value="Genomic_DNA"/>
</dbReference>
<evidence type="ECO:0000313" key="9">
    <source>
        <dbReference type="Proteomes" id="UP001148786"/>
    </source>
</evidence>
<dbReference type="Gene3D" id="3.20.200.10">
    <property type="entry name" value="MHCK/EF2 kinase"/>
    <property type="match status" value="1"/>
</dbReference>
<evidence type="ECO:0000256" key="5">
    <source>
        <dbReference type="ARBA" id="ARBA00022840"/>
    </source>
</evidence>
<feature type="compositionally biased region" description="Basic and acidic residues" evidence="6">
    <location>
        <begin position="478"/>
        <end position="504"/>
    </location>
</feature>
<dbReference type="CDD" id="cd04515">
    <property type="entry name" value="Alpha_kinase"/>
    <property type="match status" value="1"/>
</dbReference>
<protein>
    <recommendedName>
        <fullName evidence="7">Alpha-type protein kinase domain-containing protein</fullName>
    </recommendedName>
</protein>
<dbReference type="GO" id="GO:1903013">
    <property type="term" value="P:response to differentiation-inducing factor 1"/>
    <property type="evidence" value="ECO:0007669"/>
    <property type="project" value="TreeGrafter"/>
</dbReference>
<dbReference type="Pfam" id="PF02816">
    <property type="entry name" value="Alpha_kinase"/>
    <property type="match status" value="1"/>
</dbReference>
<evidence type="ECO:0000256" key="2">
    <source>
        <dbReference type="ARBA" id="ARBA00022679"/>
    </source>
</evidence>
<dbReference type="InterPro" id="IPR011009">
    <property type="entry name" value="Kinase-like_dom_sf"/>
</dbReference>
<feature type="region of interest" description="Disordered" evidence="6">
    <location>
        <begin position="476"/>
        <end position="541"/>
    </location>
</feature>
<keyword evidence="2" id="KW-0808">Transferase</keyword>
<proteinExistence type="predicted"/>
<dbReference type="SMART" id="SM00811">
    <property type="entry name" value="Alpha_kinase"/>
    <property type="match status" value="1"/>
</dbReference>
<feature type="domain" description="Alpha-type protein kinase" evidence="7">
    <location>
        <begin position="217"/>
        <end position="453"/>
    </location>
</feature>
<keyword evidence="1" id="KW-0723">Serine/threonine-protein kinase</keyword>
<sequence length="541" mass="60459">MHAFSKNILSDATPEEKEALYQRSLRVHDNMEDSYALARTRADPSMPVAKPNAKGVHPPKGMVLTINLKKVTNRHDRSLKVTYHSAQMMQYEHRILSTNDFNMCYAATEVKLNDEDTQSTLGYLWAQTLKFGKIHVNDKNQASRVLELAALVDYPPPSSKLVRRRGVHENAEYEDTSWGGSKKGKRKAQAPPSMSHDDRMPPPKRPVRYVECTDCHLDGTGGVSWVRSPNKLNVFIEKTKLASGKTKNAFKLRLDDTTYVAKTFYNISGDASDKSPISPSVNLIHLKDELLRMTLAKKCVGKFNEEAKANSVTIFDVRVADSFILTVASGKAQGQSWIVDRLLDSSKMAKYSGTQKAGANTGNLVGCTCDALAHFSLYDSQNTFLLVDIQGIIDAAIRDGRRRMNKELTLFDLMAHSWDKSKGLGDAGKNGIKEFMHQHICNEICVGLGLPELNEEDIPGDDDFDDWEEEYLHQANKLNEEDKRTHDKEDGDVQHQSNKEKQDSDEKEEESQETNSSPETPLKGRNSPSLPGVRDSGSPTS</sequence>
<evidence type="ECO:0000256" key="3">
    <source>
        <dbReference type="ARBA" id="ARBA00022741"/>
    </source>
</evidence>
<dbReference type="InterPro" id="IPR051852">
    <property type="entry name" value="Alpha-type_PK"/>
</dbReference>
<dbReference type="GO" id="GO:0031037">
    <property type="term" value="P:myosin II filament disassembly"/>
    <property type="evidence" value="ECO:0007669"/>
    <property type="project" value="TreeGrafter"/>
</dbReference>
<accession>A0A9W8JXF3</accession>
<reference evidence="8" key="1">
    <citation type="submission" date="2022-07" db="EMBL/GenBank/DDBJ databases">
        <title>Genome Sequence of Agrocybe chaxingu.</title>
        <authorList>
            <person name="Buettner E."/>
        </authorList>
    </citation>
    <scope>NUCLEOTIDE SEQUENCE</scope>
    <source>
        <strain evidence="8">MP-N11</strain>
    </source>
</reference>
<dbReference type="Proteomes" id="UP001148786">
    <property type="component" value="Unassembled WGS sequence"/>
</dbReference>
<gene>
    <name evidence="8" type="ORF">NLJ89_g6881</name>
</gene>
<evidence type="ECO:0000256" key="1">
    <source>
        <dbReference type="ARBA" id="ARBA00022527"/>
    </source>
</evidence>
<organism evidence="8 9">
    <name type="scientific">Agrocybe chaxingu</name>
    <dbReference type="NCBI Taxonomy" id="84603"/>
    <lineage>
        <taxon>Eukaryota</taxon>
        <taxon>Fungi</taxon>
        <taxon>Dikarya</taxon>
        <taxon>Basidiomycota</taxon>
        <taxon>Agaricomycotina</taxon>
        <taxon>Agaricomycetes</taxon>
        <taxon>Agaricomycetidae</taxon>
        <taxon>Agaricales</taxon>
        <taxon>Agaricineae</taxon>
        <taxon>Strophariaceae</taxon>
        <taxon>Agrocybe</taxon>
    </lineage>
</organism>
<comment type="caution">
    <text evidence="8">The sequence shown here is derived from an EMBL/GenBank/DDBJ whole genome shotgun (WGS) entry which is preliminary data.</text>
</comment>
<feature type="region of interest" description="Disordered" evidence="6">
    <location>
        <begin position="159"/>
        <end position="204"/>
    </location>
</feature>
<dbReference type="PROSITE" id="PS51158">
    <property type="entry name" value="ALPHA_KINASE"/>
    <property type="match status" value="1"/>
</dbReference>
<keyword evidence="5" id="KW-0067">ATP-binding</keyword>
<evidence type="ECO:0000259" key="7">
    <source>
        <dbReference type="PROSITE" id="PS51158"/>
    </source>
</evidence>
<keyword evidence="3" id="KW-0547">Nucleotide-binding</keyword>